<feature type="compositionally biased region" description="Low complexity" evidence="1">
    <location>
        <begin position="147"/>
        <end position="163"/>
    </location>
</feature>
<sequence length="361" mass="37603">MASDSNSLVIDDNDIRVKYTGNWEVVKDSKQWLETSHSTWDFDASASISFNGTGVRVYGTVPIGTGTSVTDYSLSHSSKSSSSPAGTSSIRVWQKSGKEPIYSKEFWYSGPLEYGQYSLTIKNKGEDNDQDFQLDRFVIETGEGNASSPSSSTQSSSSSLSGSLTQETGLPSAGSTEGNGTVLSSTETSKSSIVPKVVGPIVAVAVVAILLLCWLLFRRRKAHKTAAKGEIPVNPFVLGANQTGSTNTYPGTTAQMSTSPTSASGSSPTIQTPRYGAEKSAYSLASRSRANTYEGGLSPTSEGGAPSVTAVSTTTGSGGSPGSPVRLGGANRRETVGTSAMLDELGADPPPSYQPPNSTTI</sequence>
<reference evidence="3 4" key="1">
    <citation type="submission" date="2019-12" db="EMBL/GenBank/DDBJ databases">
        <authorList>
            <person name="Floudas D."/>
            <person name="Bentzer J."/>
            <person name="Ahren D."/>
            <person name="Johansson T."/>
            <person name="Persson P."/>
            <person name="Tunlid A."/>
        </authorList>
    </citation>
    <scope>NUCLEOTIDE SEQUENCE [LARGE SCALE GENOMIC DNA]</scope>
    <source>
        <strain evidence="3 4">CBS 102.39</strain>
    </source>
</reference>
<organism evidence="3 4">
    <name type="scientific">Agrocybe pediades</name>
    <dbReference type="NCBI Taxonomy" id="84607"/>
    <lineage>
        <taxon>Eukaryota</taxon>
        <taxon>Fungi</taxon>
        <taxon>Dikarya</taxon>
        <taxon>Basidiomycota</taxon>
        <taxon>Agaricomycotina</taxon>
        <taxon>Agaricomycetes</taxon>
        <taxon>Agaricomycetidae</taxon>
        <taxon>Agaricales</taxon>
        <taxon>Agaricineae</taxon>
        <taxon>Strophariaceae</taxon>
        <taxon>Agrocybe</taxon>
    </lineage>
</organism>
<dbReference type="EMBL" id="JAACJL010000015">
    <property type="protein sequence ID" value="KAF4620968.1"/>
    <property type="molecule type" value="Genomic_DNA"/>
</dbReference>
<keyword evidence="2" id="KW-0472">Membrane</keyword>
<gene>
    <name evidence="3" type="ORF">D9613_000127</name>
</gene>
<keyword evidence="2" id="KW-1133">Transmembrane helix</keyword>
<protein>
    <submittedName>
        <fullName evidence="3">Uncharacterized protein</fullName>
    </submittedName>
</protein>
<dbReference type="Proteomes" id="UP000521872">
    <property type="component" value="Unassembled WGS sequence"/>
</dbReference>
<feature type="transmembrane region" description="Helical" evidence="2">
    <location>
        <begin position="197"/>
        <end position="217"/>
    </location>
</feature>
<feature type="region of interest" description="Disordered" evidence="1">
    <location>
        <begin position="143"/>
        <end position="189"/>
    </location>
</feature>
<keyword evidence="4" id="KW-1185">Reference proteome</keyword>
<proteinExistence type="predicted"/>
<comment type="caution">
    <text evidence="3">The sequence shown here is derived from an EMBL/GenBank/DDBJ whole genome shotgun (WGS) entry which is preliminary data.</text>
</comment>
<evidence type="ECO:0000256" key="2">
    <source>
        <dbReference type="SAM" id="Phobius"/>
    </source>
</evidence>
<evidence type="ECO:0000313" key="4">
    <source>
        <dbReference type="Proteomes" id="UP000521872"/>
    </source>
</evidence>
<feature type="compositionally biased region" description="Low complexity" evidence="1">
    <location>
        <begin position="257"/>
        <end position="269"/>
    </location>
</feature>
<feature type="compositionally biased region" description="Polar residues" evidence="1">
    <location>
        <begin position="164"/>
        <end position="189"/>
    </location>
</feature>
<feature type="compositionally biased region" description="Polar residues" evidence="1">
    <location>
        <begin position="247"/>
        <end position="256"/>
    </location>
</feature>
<keyword evidence="2" id="KW-0812">Transmembrane</keyword>
<dbReference type="Gene3D" id="2.60.120.260">
    <property type="entry name" value="Galactose-binding domain-like"/>
    <property type="match status" value="1"/>
</dbReference>
<feature type="region of interest" description="Disordered" evidence="1">
    <location>
        <begin position="247"/>
        <end position="361"/>
    </location>
</feature>
<feature type="compositionally biased region" description="Low complexity" evidence="1">
    <location>
        <begin position="304"/>
        <end position="315"/>
    </location>
</feature>
<name>A0A8H4VSL2_9AGAR</name>
<evidence type="ECO:0000256" key="1">
    <source>
        <dbReference type="SAM" id="MobiDB-lite"/>
    </source>
</evidence>
<evidence type="ECO:0000313" key="3">
    <source>
        <dbReference type="EMBL" id="KAF4620968.1"/>
    </source>
</evidence>
<dbReference type="AlphaFoldDB" id="A0A8H4VSL2"/>
<accession>A0A8H4VSL2</accession>